<dbReference type="EMBL" id="JBCDNA010000001">
    <property type="protein sequence ID" value="MEL4454559.1"/>
    <property type="molecule type" value="Genomic_DNA"/>
</dbReference>
<protein>
    <submittedName>
        <fullName evidence="1">DUF721 domain-containing protein</fullName>
    </submittedName>
</protein>
<evidence type="ECO:0000313" key="2">
    <source>
        <dbReference type="Proteomes" id="UP001474120"/>
    </source>
</evidence>
<sequence length="98" mass="11200">MSKRENDTNKLKDLIPQMLQENKLKKGMDQIHVKEAWVEVMGQGVANYTESVILKNHTVFVKLSSAALREELQYGQDKIVKMMDTALAHVSVRSIKLM</sequence>
<dbReference type="PANTHER" id="PTHR36456:SF1">
    <property type="entry name" value="UPF0232 PROTEIN SCO3875"/>
    <property type="match status" value="1"/>
</dbReference>
<organism evidence="1 2">
    <name type="scientific">Lutimonas vermicola</name>
    <dbReference type="NCBI Taxonomy" id="414288"/>
    <lineage>
        <taxon>Bacteria</taxon>
        <taxon>Pseudomonadati</taxon>
        <taxon>Bacteroidota</taxon>
        <taxon>Flavobacteriia</taxon>
        <taxon>Flavobacteriales</taxon>
        <taxon>Flavobacteriaceae</taxon>
        <taxon>Lutimonas</taxon>
    </lineage>
</organism>
<dbReference type="Proteomes" id="UP001474120">
    <property type="component" value="Unassembled WGS sequence"/>
</dbReference>
<dbReference type="RefSeq" id="WP_342158127.1">
    <property type="nucleotide sequence ID" value="NZ_JBCDNA010000001.1"/>
</dbReference>
<proteinExistence type="predicted"/>
<dbReference type="PANTHER" id="PTHR36456">
    <property type="entry name" value="UPF0232 PROTEIN SCO3875"/>
    <property type="match status" value="1"/>
</dbReference>
<dbReference type="Pfam" id="PF05258">
    <property type="entry name" value="DciA"/>
    <property type="match status" value="1"/>
</dbReference>
<dbReference type="InterPro" id="IPR007922">
    <property type="entry name" value="DciA-like"/>
</dbReference>
<accession>A0ABU9KYU7</accession>
<name>A0ABU9KYU7_9FLAO</name>
<reference evidence="1 2" key="1">
    <citation type="submission" date="2024-04" db="EMBL/GenBank/DDBJ databases">
        <title>whole genome sequencing of Lutimonas vermicola strain IMCC1616.</title>
        <authorList>
            <person name="Bae S.S."/>
        </authorList>
    </citation>
    <scope>NUCLEOTIDE SEQUENCE [LARGE SCALE GENOMIC DNA]</scope>
    <source>
        <strain evidence="1 2">IMCC1616</strain>
    </source>
</reference>
<gene>
    <name evidence="1" type="ORF">AABB81_01530</name>
</gene>
<keyword evidence="2" id="KW-1185">Reference proteome</keyword>
<evidence type="ECO:0000313" key="1">
    <source>
        <dbReference type="EMBL" id="MEL4454559.1"/>
    </source>
</evidence>
<comment type="caution">
    <text evidence="1">The sequence shown here is derived from an EMBL/GenBank/DDBJ whole genome shotgun (WGS) entry which is preliminary data.</text>
</comment>